<accession>A0A4Y2FCN4</accession>
<evidence type="ECO:0000313" key="1">
    <source>
        <dbReference type="EMBL" id="GBM38079.1"/>
    </source>
</evidence>
<dbReference type="OrthoDB" id="6766867at2759"/>
<sequence>MTWEVILVIEKVNSTQFLRTITEEHYSILEEPGSVVVGDVAPSSRSAHNIGKSIISYLNETVFLLHELDVIGCDGTVTNTGWKTSVICQIEKLVKRPLQWGVCLLHYNEFPFRHMFINLDGETSGPNSFSGTIGTQLSKCDKLPVVNFEINERNIPEIERKILSKVQEHVVDISFAIKSGGFPEDLSVHEPGPLSHSRWSTTRTEFSVCI</sequence>
<protein>
    <submittedName>
        <fullName evidence="1">Uncharacterized protein</fullName>
    </submittedName>
</protein>
<proteinExistence type="predicted"/>
<organism evidence="1 2">
    <name type="scientific">Araneus ventricosus</name>
    <name type="common">Orbweaver spider</name>
    <name type="synonym">Epeira ventricosa</name>
    <dbReference type="NCBI Taxonomy" id="182803"/>
    <lineage>
        <taxon>Eukaryota</taxon>
        <taxon>Metazoa</taxon>
        <taxon>Ecdysozoa</taxon>
        <taxon>Arthropoda</taxon>
        <taxon>Chelicerata</taxon>
        <taxon>Arachnida</taxon>
        <taxon>Araneae</taxon>
        <taxon>Araneomorphae</taxon>
        <taxon>Entelegynae</taxon>
        <taxon>Araneoidea</taxon>
        <taxon>Araneidae</taxon>
        <taxon>Araneus</taxon>
    </lineage>
</organism>
<gene>
    <name evidence="1" type="ORF">AVEN_40958_1</name>
</gene>
<comment type="caution">
    <text evidence="1">The sequence shown here is derived from an EMBL/GenBank/DDBJ whole genome shotgun (WGS) entry which is preliminary data.</text>
</comment>
<dbReference type="EMBL" id="BGPR01000858">
    <property type="protein sequence ID" value="GBM38079.1"/>
    <property type="molecule type" value="Genomic_DNA"/>
</dbReference>
<reference evidence="1 2" key="1">
    <citation type="journal article" date="2019" name="Sci. Rep.">
        <title>Orb-weaving spider Araneus ventricosus genome elucidates the spidroin gene catalogue.</title>
        <authorList>
            <person name="Kono N."/>
            <person name="Nakamura H."/>
            <person name="Ohtoshi R."/>
            <person name="Moran D.A.P."/>
            <person name="Shinohara A."/>
            <person name="Yoshida Y."/>
            <person name="Fujiwara M."/>
            <person name="Mori M."/>
            <person name="Tomita M."/>
            <person name="Arakawa K."/>
        </authorList>
    </citation>
    <scope>NUCLEOTIDE SEQUENCE [LARGE SCALE GENOMIC DNA]</scope>
</reference>
<evidence type="ECO:0000313" key="2">
    <source>
        <dbReference type="Proteomes" id="UP000499080"/>
    </source>
</evidence>
<dbReference type="AlphaFoldDB" id="A0A4Y2FCN4"/>
<name>A0A4Y2FCN4_ARAVE</name>
<keyword evidence="2" id="KW-1185">Reference proteome</keyword>
<dbReference type="Proteomes" id="UP000499080">
    <property type="component" value="Unassembled WGS sequence"/>
</dbReference>